<name>A0A834AT33_9CHIR</name>
<protein>
    <submittedName>
        <fullName evidence="1">Uncharacterized protein</fullName>
    </submittedName>
</protein>
<proteinExistence type="predicted"/>
<reference evidence="1 2" key="1">
    <citation type="journal article" date="2020" name="Nature">
        <title>Six reference-quality genomes reveal evolution of bat adaptations.</title>
        <authorList>
            <person name="Jebb D."/>
            <person name="Huang Z."/>
            <person name="Pippel M."/>
            <person name="Hughes G.M."/>
            <person name="Lavrichenko K."/>
            <person name="Devanna P."/>
            <person name="Winkler S."/>
            <person name="Jermiin L.S."/>
            <person name="Skirmuntt E.C."/>
            <person name="Katzourakis A."/>
            <person name="Burkitt-Gray L."/>
            <person name="Ray D.A."/>
            <person name="Sullivan K.A.M."/>
            <person name="Roscito J.G."/>
            <person name="Kirilenko B.M."/>
            <person name="Davalos L.M."/>
            <person name="Corthals A.P."/>
            <person name="Power M.L."/>
            <person name="Jones G."/>
            <person name="Ransome R.D."/>
            <person name="Dechmann D.K.N."/>
            <person name="Locatelli A.G."/>
            <person name="Puechmaille S.J."/>
            <person name="Fedrigo O."/>
            <person name="Jarvis E.D."/>
            <person name="Hiller M."/>
            <person name="Vernes S.C."/>
            <person name="Myers E.W."/>
            <person name="Teeling E.C."/>
        </authorList>
    </citation>
    <scope>NUCLEOTIDE SEQUENCE [LARGE SCALE GENOMIC DNA]</scope>
    <source>
        <strain evidence="1">Bat1K_MPI-CBG_1</strain>
    </source>
</reference>
<comment type="caution">
    <text evidence="1">The sequence shown here is derived from an EMBL/GenBank/DDBJ whole genome shotgun (WGS) entry which is preliminary data.</text>
</comment>
<evidence type="ECO:0000313" key="2">
    <source>
        <dbReference type="Proteomes" id="UP000664940"/>
    </source>
</evidence>
<accession>A0A834AT33</accession>
<dbReference type="EMBL" id="JABVXQ010000003">
    <property type="protein sequence ID" value="KAF6120078.1"/>
    <property type="molecule type" value="Genomic_DNA"/>
</dbReference>
<evidence type="ECO:0000313" key="1">
    <source>
        <dbReference type="EMBL" id="KAF6120078.1"/>
    </source>
</evidence>
<dbReference type="Proteomes" id="UP000664940">
    <property type="component" value="Unassembled WGS sequence"/>
</dbReference>
<organism evidence="1 2">
    <name type="scientific">Phyllostomus discolor</name>
    <name type="common">pale spear-nosed bat</name>
    <dbReference type="NCBI Taxonomy" id="89673"/>
    <lineage>
        <taxon>Eukaryota</taxon>
        <taxon>Metazoa</taxon>
        <taxon>Chordata</taxon>
        <taxon>Craniata</taxon>
        <taxon>Vertebrata</taxon>
        <taxon>Euteleostomi</taxon>
        <taxon>Mammalia</taxon>
        <taxon>Eutheria</taxon>
        <taxon>Laurasiatheria</taxon>
        <taxon>Chiroptera</taxon>
        <taxon>Yangochiroptera</taxon>
        <taxon>Phyllostomidae</taxon>
        <taxon>Phyllostominae</taxon>
        <taxon>Phyllostomus</taxon>
    </lineage>
</organism>
<gene>
    <name evidence="1" type="ORF">HJG60_010404</name>
</gene>
<sequence>MQGRATQVSCESPRWHWDLHSGSGWLAGGHAEAGVIWRPGTPQKQAFGWRAPSASPKRSLICTHVLRPSWIPSLSLTQVTACLPRPSGWPSPLPLPFPSRAFPHKPLVHLMPSQTAPQGRTNSLGCLPPIPACLWLGAAPQDLSWQTPQPGALAEPSPRAELLLLATGGHGFARGGHHHLTQQQQPALLYVESIAPLPDNLPCLLGS</sequence>
<dbReference type="AlphaFoldDB" id="A0A834AT33"/>